<dbReference type="AlphaFoldDB" id="A0A2M7W1N6"/>
<comment type="caution">
    <text evidence="1">The sequence shown here is derived from an EMBL/GenBank/DDBJ whole genome shotgun (WGS) entry which is preliminary data.</text>
</comment>
<dbReference type="Proteomes" id="UP000228952">
    <property type="component" value="Unassembled WGS sequence"/>
</dbReference>
<accession>A0A2M7W1N6</accession>
<reference evidence="2" key="1">
    <citation type="submission" date="2017-09" db="EMBL/GenBank/DDBJ databases">
        <title>Depth-based differentiation of microbial function through sediment-hosted aquifers and enrichment of novel symbionts in the deep terrestrial subsurface.</title>
        <authorList>
            <person name="Probst A.J."/>
            <person name="Ladd B."/>
            <person name="Jarett J.K."/>
            <person name="Geller-Mcgrath D.E."/>
            <person name="Sieber C.M.K."/>
            <person name="Emerson J.B."/>
            <person name="Anantharaman K."/>
            <person name="Thomas B.C."/>
            <person name="Malmstrom R."/>
            <person name="Stieglmeier M."/>
            <person name="Klingl A."/>
            <person name="Woyke T."/>
            <person name="Ryan C.M."/>
            <person name="Banfield J.F."/>
        </authorList>
    </citation>
    <scope>NUCLEOTIDE SEQUENCE [LARGE SCALE GENOMIC DNA]</scope>
</reference>
<sequence>MTQPRVKGQALALVLIVVVVAVVIAFSISSRVVQDIKQQGAERASTRTETIAESAIDNLTLQLQSGKIVPDDTSPEFNISNAPGGLGLCDPNSTDLAKQCDVQSTAKITYYPYVLQFKYFDAENLEIFMTSKDTTVTPNGTNDSGIIIQLYTDHNNSYDTQKSSILIKGFSRKSGELRSVSECVFDIDTPTASTCLPNVLSVAPTACPTLSVVNLAGSTVTIAPPQSPDPENICFKVFVNQVPPTNYRNSYAIDLYRIRPILTKASGYNDVPFVDITVSSNNSGGAFKLPVLHMAMITAGVYSGTGPTEQQVFQQKTRLVLLNKSVPEVADYVLYNGSSNPITK</sequence>
<gene>
    <name evidence="1" type="ORF">COX64_03160</name>
</gene>
<evidence type="ECO:0000313" key="1">
    <source>
        <dbReference type="EMBL" id="PJA13678.1"/>
    </source>
</evidence>
<evidence type="ECO:0000313" key="2">
    <source>
        <dbReference type="Proteomes" id="UP000228952"/>
    </source>
</evidence>
<name>A0A2M7W1N6_9BACT</name>
<proteinExistence type="predicted"/>
<dbReference type="EMBL" id="PFQB01000078">
    <property type="protein sequence ID" value="PJA13678.1"/>
    <property type="molecule type" value="Genomic_DNA"/>
</dbReference>
<organism evidence="1 2">
    <name type="scientific">Candidatus Dojkabacteria bacterium CG_4_10_14_0_2_um_filter_Dojkabacteria_WS6_41_15</name>
    <dbReference type="NCBI Taxonomy" id="2014249"/>
    <lineage>
        <taxon>Bacteria</taxon>
        <taxon>Candidatus Dojkabacteria</taxon>
    </lineage>
</organism>
<protein>
    <submittedName>
        <fullName evidence="1">Uncharacterized protein</fullName>
    </submittedName>
</protein>